<reference evidence="1" key="1">
    <citation type="journal article" date="2019" name="Sci. Rep.">
        <title>Draft genome of Tanacetum cinerariifolium, the natural source of mosquito coil.</title>
        <authorList>
            <person name="Yamashiro T."/>
            <person name="Shiraishi A."/>
            <person name="Satake H."/>
            <person name="Nakayama K."/>
        </authorList>
    </citation>
    <scope>NUCLEOTIDE SEQUENCE</scope>
</reference>
<dbReference type="AlphaFoldDB" id="A0A6L2NME4"/>
<dbReference type="PANTHER" id="PTHR33223:SF11">
    <property type="entry name" value="ELEMENT PROTEIN, PUTATIVE-RELATED"/>
    <property type="match status" value="1"/>
</dbReference>
<name>A0A6L2NME4_TANCI</name>
<sequence>MEEINNIQQEPDENLYQVWERFKELLMKCHQHYLTEMQEVILFYNGLGIPTRQILNSKGAIPLKTIADAKIAIHKMAKYSQKWNNGTSESRSTETSSGLADIQAQVNNLGREIKKVNEKFYAAQIRYEQCKGPHYTKDYPLKEEGKALEEAYYT</sequence>
<organism evidence="1">
    <name type="scientific">Tanacetum cinerariifolium</name>
    <name type="common">Dalmatian daisy</name>
    <name type="synonym">Chrysanthemum cinerariifolium</name>
    <dbReference type="NCBI Taxonomy" id="118510"/>
    <lineage>
        <taxon>Eukaryota</taxon>
        <taxon>Viridiplantae</taxon>
        <taxon>Streptophyta</taxon>
        <taxon>Embryophyta</taxon>
        <taxon>Tracheophyta</taxon>
        <taxon>Spermatophyta</taxon>
        <taxon>Magnoliopsida</taxon>
        <taxon>eudicotyledons</taxon>
        <taxon>Gunneridae</taxon>
        <taxon>Pentapetalae</taxon>
        <taxon>asterids</taxon>
        <taxon>campanulids</taxon>
        <taxon>Asterales</taxon>
        <taxon>Asteraceae</taxon>
        <taxon>Asteroideae</taxon>
        <taxon>Anthemideae</taxon>
        <taxon>Anthemidinae</taxon>
        <taxon>Tanacetum</taxon>
    </lineage>
</organism>
<protein>
    <recommendedName>
        <fullName evidence="2">Reverse transcriptase domain-containing protein</fullName>
    </recommendedName>
</protein>
<accession>A0A6L2NME4</accession>
<proteinExistence type="predicted"/>
<dbReference type="PANTHER" id="PTHR33223">
    <property type="entry name" value="CCHC-TYPE DOMAIN-CONTAINING PROTEIN"/>
    <property type="match status" value="1"/>
</dbReference>
<gene>
    <name evidence="1" type="ORF">Tci_057702</name>
</gene>
<evidence type="ECO:0008006" key="2">
    <source>
        <dbReference type="Google" id="ProtNLM"/>
    </source>
</evidence>
<comment type="caution">
    <text evidence="1">The sequence shown here is derived from an EMBL/GenBank/DDBJ whole genome shotgun (WGS) entry which is preliminary data.</text>
</comment>
<evidence type="ECO:0000313" key="1">
    <source>
        <dbReference type="EMBL" id="GEU85724.1"/>
    </source>
</evidence>
<dbReference type="EMBL" id="BKCJ010009168">
    <property type="protein sequence ID" value="GEU85724.1"/>
    <property type="molecule type" value="Genomic_DNA"/>
</dbReference>